<gene>
    <name evidence="3" type="ORF">CHC_T00005044001</name>
</gene>
<dbReference type="PhylomeDB" id="R7QG08"/>
<evidence type="ECO:0000256" key="1">
    <source>
        <dbReference type="SAM" id="MobiDB-lite"/>
    </source>
</evidence>
<dbReference type="Proteomes" id="UP000012073">
    <property type="component" value="Unassembled WGS sequence"/>
</dbReference>
<dbReference type="PANTHER" id="PTHR10174">
    <property type="entry name" value="ALPHA-TOCOPHEROL TRANSFER PROTEIN-RELATED"/>
    <property type="match status" value="1"/>
</dbReference>
<dbReference type="PANTHER" id="PTHR10174:SF208">
    <property type="entry name" value="CRAL-TRIO DOMAIN-CONTAINING PROTEIN DDB_G0278031"/>
    <property type="match status" value="1"/>
</dbReference>
<dbReference type="PRINTS" id="PR00180">
    <property type="entry name" value="CRETINALDHBP"/>
</dbReference>
<sequence>MTLTSSKPNLKGMPAHPPASNAKTLPKEPYEEDPRDDSDPLAPPKELRESSYLYTSETYERRKQAMASFRAKMKALAHAQRHGQPSTAIQPLRRAENGEVRPPPKFGRTDDHFLIVFLRAKKFNVDLAFAEYVNFCYAQMDHAWLKKFDIGMVEHLISSGSFQILPKTDRRGRLVMSMDIKALMPYLEDIGRDRMQDFLAAIFAMLETMMLDIRAQIFGLVIVADLTDCRLKTFGFLSVQQYLLSLELCQHCYPLRASGMYLVHEPWYVRGMLKVMRPFMKQKTKDNLLCFGTSVKQVHKFIPKESLGQAYGGSLRLSDRRHTRVWIDAVQARHR</sequence>
<dbReference type="GO" id="GO:0016020">
    <property type="term" value="C:membrane"/>
    <property type="evidence" value="ECO:0007669"/>
    <property type="project" value="TreeGrafter"/>
</dbReference>
<dbReference type="GeneID" id="17324246"/>
<dbReference type="OrthoDB" id="75724at2759"/>
<dbReference type="AlphaFoldDB" id="R7QG08"/>
<dbReference type="Gramene" id="CDF36708">
    <property type="protein sequence ID" value="CDF36708"/>
    <property type="gene ID" value="CHC_T00005044001"/>
</dbReference>
<dbReference type="InterPro" id="IPR036273">
    <property type="entry name" value="CRAL/TRIO_N_dom_sf"/>
</dbReference>
<dbReference type="KEGG" id="ccp:CHC_T00005044001"/>
<dbReference type="CDD" id="cd00170">
    <property type="entry name" value="SEC14"/>
    <property type="match status" value="1"/>
</dbReference>
<feature type="domain" description="CRAL-TRIO" evidence="2">
    <location>
        <begin position="164"/>
        <end position="319"/>
    </location>
</feature>
<dbReference type="SMART" id="SM01100">
    <property type="entry name" value="CRAL_TRIO_N"/>
    <property type="match status" value="1"/>
</dbReference>
<name>R7QG08_CHOCR</name>
<dbReference type="Gene3D" id="3.40.525.10">
    <property type="entry name" value="CRAL-TRIO lipid binding domain"/>
    <property type="match status" value="1"/>
</dbReference>
<feature type="region of interest" description="Disordered" evidence="1">
    <location>
        <begin position="1"/>
        <end position="47"/>
    </location>
</feature>
<dbReference type="SMART" id="SM00516">
    <property type="entry name" value="SEC14"/>
    <property type="match status" value="1"/>
</dbReference>
<dbReference type="SUPFAM" id="SSF46938">
    <property type="entry name" value="CRAL/TRIO N-terminal domain"/>
    <property type="match status" value="1"/>
</dbReference>
<evidence type="ECO:0000313" key="4">
    <source>
        <dbReference type="Proteomes" id="UP000012073"/>
    </source>
</evidence>
<dbReference type="PROSITE" id="PS50191">
    <property type="entry name" value="CRAL_TRIO"/>
    <property type="match status" value="1"/>
</dbReference>
<dbReference type="Pfam" id="PF00650">
    <property type="entry name" value="CRAL_TRIO"/>
    <property type="match status" value="1"/>
</dbReference>
<dbReference type="InterPro" id="IPR011074">
    <property type="entry name" value="CRAL/TRIO_N_dom"/>
</dbReference>
<dbReference type="InterPro" id="IPR001251">
    <property type="entry name" value="CRAL-TRIO_dom"/>
</dbReference>
<reference evidence="4" key="1">
    <citation type="journal article" date="2013" name="Proc. Natl. Acad. Sci. U.S.A.">
        <title>Genome structure and metabolic features in the red seaweed Chondrus crispus shed light on evolution of the Archaeplastida.</title>
        <authorList>
            <person name="Collen J."/>
            <person name="Porcel B."/>
            <person name="Carre W."/>
            <person name="Ball S.G."/>
            <person name="Chaparro C."/>
            <person name="Tonon T."/>
            <person name="Barbeyron T."/>
            <person name="Michel G."/>
            <person name="Noel B."/>
            <person name="Valentin K."/>
            <person name="Elias M."/>
            <person name="Artiguenave F."/>
            <person name="Arun A."/>
            <person name="Aury J.M."/>
            <person name="Barbosa-Neto J.F."/>
            <person name="Bothwell J.H."/>
            <person name="Bouget F.Y."/>
            <person name="Brillet L."/>
            <person name="Cabello-Hurtado F."/>
            <person name="Capella-Gutierrez S."/>
            <person name="Charrier B."/>
            <person name="Cladiere L."/>
            <person name="Cock J.M."/>
            <person name="Coelho S.M."/>
            <person name="Colleoni C."/>
            <person name="Czjzek M."/>
            <person name="Da Silva C."/>
            <person name="Delage L."/>
            <person name="Denoeud F."/>
            <person name="Deschamps P."/>
            <person name="Dittami S.M."/>
            <person name="Gabaldon T."/>
            <person name="Gachon C.M."/>
            <person name="Groisillier A."/>
            <person name="Herve C."/>
            <person name="Jabbari K."/>
            <person name="Katinka M."/>
            <person name="Kloareg B."/>
            <person name="Kowalczyk N."/>
            <person name="Labadie K."/>
            <person name="Leblanc C."/>
            <person name="Lopez P.J."/>
            <person name="McLachlan D.H."/>
            <person name="Meslet-Cladiere L."/>
            <person name="Moustafa A."/>
            <person name="Nehr Z."/>
            <person name="Nyvall Collen P."/>
            <person name="Panaud O."/>
            <person name="Partensky F."/>
            <person name="Poulain J."/>
            <person name="Rensing S.A."/>
            <person name="Rousvoal S."/>
            <person name="Samson G."/>
            <person name="Symeonidi A."/>
            <person name="Weissenbach J."/>
            <person name="Zambounis A."/>
            <person name="Wincker P."/>
            <person name="Boyen C."/>
        </authorList>
    </citation>
    <scope>NUCLEOTIDE SEQUENCE [LARGE SCALE GENOMIC DNA]</scope>
    <source>
        <strain evidence="4">cv. Stackhouse</strain>
    </source>
</reference>
<organism evidence="3 4">
    <name type="scientific">Chondrus crispus</name>
    <name type="common">Carrageen Irish moss</name>
    <name type="synonym">Polymorpha crispa</name>
    <dbReference type="NCBI Taxonomy" id="2769"/>
    <lineage>
        <taxon>Eukaryota</taxon>
        <taxon>Rhodophyta</taxon>
        <taxon>Florideophyceae</taxon>
        <taxon>Rhodymeniophycidae</taxon>
        <taxon>Gigartinales</taxon>
        <taxon>Gigartinaceae</taxon>
        <taxon>Chondrus</taxon>
    </lineage>
</organism>
<keyword evidence="4" id="KW-1185">Reference proteome</keyword>
<evidence type="ECO:0000313" key="3">
    <source>
        <dbReference type="EMBL" id="CDF36708.1"/>
    </source>
</evidence>
<dbReference type="InterPro" id="IPR036865">
    <property type="entry name" value="CRAL-TRIO_dom_sf"/>
</dbReference>
<dbReference type="STRING" id="2769.R7QG08"/>
<dbReference type="RefSeq" id="XP_005716527.1">
    <property type="nucleotide sequence ID" value="XM_005716470.1"/>
</dbReference>
<dbReference type="Gene3D" id="1.10.8.20">
    <property type="entry name" value="N-terminal domain of phosphatidylinositol transfer protein sec14p"/>
    <property type="match status" value="1"/>
</dbReference>
<dbReference type="EMBL" id="HG001798">
    <property type="protein sequence ID" value="CDF36708.1"/>
    <property type="molecule type" value="Genomic_DNA"/>
</dbReference>
<dbReference type="SUPFAM" id="SSF52087">
    <property type="entry name" value="CRAL/TRIO domain"/>
    <property type="match status" value="1"/>
</dbReference>
<dbReference type="GO" id="GO:1902936">
    <property type="term" value="F:phosphatidylinositol bisphosphate binding"/>
    <property type="evidence" value="ECO:0007669"/>
    <property type="project" value="TreeGrafter"/>
</dbReference>
<accession>R7QG08</accession>
<protein>
    <recommendedName>
        <fullName evidence="2">CRAL-TRIO domain-containing protein</fullName>
    </recommendedName>
</protein>
<proteinExistence type="predicted"/>
<evidence type="ECO:0000259" key="2">
    <source>
        <dbReference type="PROSITE" id="PS50191"/>
    </source>
</evidence>